<accession>A0A6A6L6P4</accession>
<reference evidence="1 2" key="1">
    <citation type="journal article" date="2020" name="Mol. Plant">
        <title>The Chromosome-Based Rubber Tree Genome Provides New Insights into Spurge Genome Evolution and Rubber Biosynthesis.</title>
        <authorList>
            <person name="Liu J."/>
            <person name="Shi C."/>
            <person name="Shi C.C."/>
            <person name="Li W."/>
            <person name="Zhang Q.J."/>
            <person name="Zhang Y."/>
            <person name="Li K."/>
            <person name="Lu H.F."/>
            <person name="Shi C."/>
            <person name="Zhu S.T."/>
            <person name="Xiao Z.Y."/>
            <person name="Nan H."/>
            <person name="Yue Y."/>
            <person name="Zhu X.G."/>
            <person name="Wu Y."/>
            <person name="Hong X.N."/>
            <person name="Fan G.Y."/>
            <person name="Tong Y."/>
            <person name="Zhang D."/>
            <person name="Mao C.L."/>
            <person name="Liu Y.L."/>
            <person name="Hao S.J."/>
            <person name="Liu W.Q."/>
            <person name="Lv M.Q."/>
            <person name="Zhang H.B."/>
            <person name="Liu Y."/>
            <person name="Hu-Tang G.R."/>
            <person name="Wang J.P."/>
            <person name="Wang J.H."/>
            <person name="Sun Y.H."/>
            <person name="Ni S.B."/>
            <person name="Chen W.B."/>
            <person name="Zhang X.C."/>
            <person name="Jiao Y.N."/>
            <person name="Eichler E.E."/>
            <person name="Li G.H."/>
            <person name="Liu X."/>
            <person name="Gao L.Z."/>
        </authorList>
    </citation>
    <scope>NUCLEOTIDE SEQUENCE [LARGE SCALE GENOMIC DNA]</scope>
    <source>
        <strain evidence="2">cv. GT1</strain>
        <tissue evidence="1">Leaf</tissue>
    </source>
</reference>
<organism evidence="1 2">
    <name type="scientific">Hevea brasiliensis</name>
    <name type="common">Para rubber tree</name>
    <name type="synonym">Siphonia brasiliensis</name>
    <dbReference type="NCBI Taxonomy" id="3981"/>
    <lineage>
        <taxon>Eukaryota</taxon>
        <taxon>Viridiplantae</taxon>
        <taxon>Streptophyta</taxon>
        <taxon>Embryophyta</taxon>
        <taxon>Tracheophyta</taxon>
        <taxon>Spermatophyta</taxon>
        <taxon>Magnoliopsida</taxon>
        <taxon>eudicotyledons</taxon>
        <taxon>Gunneridae</taxon>
        <taxon>Pentapetalae</taxon>
        <taxon>rosids</taxon>
        <taxon>fabids</taxon>
        <taxon>Malpighiales</taxon>
        <taxon>Euphorbiaceae</taxon>
        <taxon>Crotonoideae</taxon>
        <taxon>Micrandreae</taxon>
        <taxon>Hevea</taxon>
    </lineage>
</organism>
<dbReference type="OrthoDB" id="1936969at2759"/>
<comment type="caution">
    <text evidence="1">The sequence shown here is derived from an EMBL/GenBank/DDBJ whole genome shotgun (WGS) entry which is preliminary data.</text>
</comment>
<gene>
    <name evidence="1" type="ORF">GH714_033771</name>
</gene>
<evidence type="ECO:0000313" key="2">
    <source>
        <dbReference type="Proteomes" id="UP000467840"/>
    </source>
</evidence>
<dbReference type="Proteomes" id="UP000467840">
    <property type="component" value="Chromosome 7"/>
</dbReference>
<dbReference type="PANTHER" id="PTHR34291">
    <property type="entry name" value="HYDROXYPROLINE-RICH GLYCOPROTEIN FAMILY PROTEIN"/>
    <property type="match status" value="1"/>
</dbReference>
<dbReference type="AlphaFoldDB" id="A0A6A6L6P4"/>
<dbReference type="EMBL" id="JAAGAX010000013">
    <property type="protein sequence ID" value="KAF2295736.1"/>
    <property type="molecule type" value="Genomic_DNA"/>
</dbReference>
<keyword evidence="2" id="KW-1185">Reference proteome</keyword>
<name>A0A6A6L6P4_HEVBR</name>
<dbReference type="InterPro" id="IPR037699">
    <property type="entry name" value="At5g65660-like"/>
</dbReference>
<protein>
    <submittedName>
        <fullName evidence="1">Uncharacterized protein</fullName>
    </submittedName>
</protein>
<proteinExistence type="predicted"/>
<sequence>MESPDFSPLPHVDASRPSIGFPIGTALLLIIVFTLSCIFSCCYHWDKLRSNRRTSSDDPDPEVDIEASPTKSHTDLKQNESQSLPVIMPGDQIPKFIALPCPCESTRAEEVIVTVHRPPSPKPPRVPVPMF</sequence>
<evidence type="ECO:0000313" key="1">
    <source>
        <dbReference type="EMBL" id="KAF2295736.1"/>
    </source>
</evidence>
<dbReference type="PANTHER" id="PTHR34291:SF1">
    <property type="entry name" value="HYDROXYPROLINE-RICH GLYCOPROTEIN FAMILY PROTEIN"/>
    <property type="match status" value="1"/>
</dbReference>